<proteinExistence type="predicted"/>
<keyword evidence="2" id="KW-1185">Reference proteome</keyword>
<sequence>MQDINNSLYELDYYRQRQFKAGWQDLVEVVFSGILASADDADSRDFLRLMGANLAKKLPLPDAETVGDLEDSLNRMLRHFDWGSVRIDATQEQLLLTHYAYPRSADIESEPIWVLSFATVLEGAYEAWLLAQGGEPHVSLRWCGPAQENTLIFSYRNEQLR</sequence>
<dbReference type="InterPro" id="IPR022798">
    <property type="entry name" value="BcsD_bac"/>
</dbReference>
<dbReference type="Gene3D" id="3.30.70.2590">
    <property type="match status" value="1"/>
</dbReference>
<dbReference type="EMBL" id="JBHLXG010000038">
    <property type="protein sequence ID" value="MFC0229376.1"/>
    <property type="molecule type" value="Genomic_DNA"/>
</dbReference>
<organism evidence="1 2">
    <name type="scientific">Serratia aquatilis</name>
    <dbReference type="NCBI Taxonomy" id="1737515"/>
    <lineage>
        <taxon>Bacteria</taxon>
        <taxon>Pseudomonadati</taxon>
        <taxon>Pseudomonadota</taxon>
        <taxon>Gammaproteobacteria</taxon>
        <taxon>Enterobacterales</taxon>
        <taxon>Yersiniaceae</taxon>
        <taxon>Serratia</taxon>
    </lineage>
</organism>
<gene>
    <name evidence="1" type="primary">bcsD</name>
    <name evidence="1" type="ORF">ACFFJ3_23245</name>
</gene>
<evidence type="ECO:0000313" key="2">
    <source>
        <dbReference type="Proteomes" id="UP001589792"/>
    </source>
</evidence>
<reference evidence="1 2" key="1">
    <citation type="submission" date="2024-09" db="EMBL/GenBank/DDBJ databases">
        <authorList>
            <person name="Sun Q."/>
            <person name="Mori K."/>
        </authorList>
    </citation>
    <scope>NUCLEOTIDE SEQUENCE [LARGE SCALE GENOMIC DNA]</scope>
    <source>
        <strain evidence="1 2">CCM 8626</strain>
    </source>
</reference>
<protein>
    <submittedName>
        <fullName evidence="1">Cellulose biosynthesis protein BcsD</fullName>
    </submittedName>
</protein>
<comment type="caution">
    <text evidence="1">The sequence shown here is derived from an EMBL/GenBank/DDBJ whole genome shotgun (WGS) entry which is preliminary data.</text>
</comment>
<dbReference type="Pfam" id="PF03500">
    <property type="entry name" value="Cellsynth_D"/>
    <property type="match status" value="1"/>
</dbReference>
<dbReference type="Proteomes" id="UP001589792">
    <property type="component" value="Unassembled WGS sequence"/>
</dbReference>
<dbReference type="InterPro" id="IPR038470">
    <property type="entry name" value="Cellsynth_D_sf"/>
</dbReference>
<evidence type="ECO:0000313" key="1">
    <source>
        <dbReference type="EMBL" id="MFC0229376.1"/>
    </source>
</evidence>
<name>A0ABV6EK44_9GAMM</name>
<dbReference type="RefSeq" id="WP_380680509.1">
    <property type="nucleotide sequence ID" value="NZ_CP173186.1"/>
</dbReference>
<accession>A0ABV6EK44</accession>